<evidence type="ECO:0000256" key="1">
    <source>
        <dbReference type="SAM" id="MobiDB-lite"/>
    </source>
</evidence>
<keyword evidence="3" id="KW-1185">Reference proteome</keyword>
<organism evidence="2 3">
    <name type="scientific">Lactovum miscens</name>
    <dbReference type="NCBI Taxonomy" id="190387"/>
    <lineage>
        <taxon>Bacteria</taxon>
        <taxon>Bacillati</taxon>
        <taxon>Bacillota</taxon>
        <taxon>Bacilli</taxon>
        <taxon>Lactobacillales</taxon>
        <taxon>Streptococcaceae</taxon>
        <taxon>Lactovum</taxon>
    </lineage>
</organism>
<dbReference type="AlphaFoldDB" id="A0A841C876"/>
<evidence type="ECO:0000313" key="2">
    <source>
        <dbReference type="EMBL" id="MBB5887928.1"/>
    </source>
</evidence>
<feature type="compositionally biased region" description="Basic residues" evidence="1">
    <location>
        <begin position="1"/>
        <end position="13"/>
    </location>
</feature>
<proteinExistence type="predicted"/>
<feature type="region of interest" description="Disordered" evidence="1">
    <location>
        <begin position="1"/>
        <end position="38"/>
    </location>
</feature>
<reference evidence="2 3" key="1">
    <citation type="submission" date="2020-08" db="EMBL/GenBank/DDBJ databases">
        <title>Genomic Encyclopedia of Type Strains, Phase IV (KMG-IV): sequencing the most valuable type-strain genomes for metagenomic binning, comparative biology and taxonomic classification.</title>
        <authorList>
            <person name="Goeker M."/>
        </authorList>
    </citation>
    <scope>NUCLEOTIDE SEQUENCE [LARGE SCALE GENOMIC DNA]</scope>
    <source>
        <strain evidence="2 3">DSM 14925</strain>
    </source>
</reference>
<dbReference type="EMBL" id="JACHHV010000010">
    <property type="protein sequence ID" value="MBB5887928.1"/>
    <property type="molecule type" value="Genomic_DNA"/>
</dbReference>
<sequence length="38" mass="4252">MAYKSKKSGKRNARSGGHAHYNHTGVKQVVKPVEKKED</sequence>
<protein>
    <submittedName>
        <fullName evidence="2">Uncharacterized protein</fullName>
    </submittedName>
</protein>
<gene>
    <name evidence="2" type="ORF">HNQ37_000818</name>
</gene>
<accession>A0A841C876</accession>
<dbReference type="Proteomes" id="UP000562464">
    <property type="component" value="Unassembled WGS sequence"/>
</dbReference>
<comment type="caution">
    <text evidence="2">The sequence shown here is derived from an EMBL/GenBank/DDBJ whole genome shotgun (WGS) entry which is preliminary data.</text>
</comment>
<evidence type="ECO:0000313" key="3">
    <source>
        <dbReference type="Proteomes" id="UP000562464"/>
    </source>
</evidence>
<name>A0A841C876_9LACT</name>